<proteinExistence type="predicted"/>
<evidence type="ECO:0000256" key="1">
    <source>
        <dbReference type="SAM" id="MobiDB-lite"/>
    </source>
</evidence>
<name>A0AA43TPK0_9LECA</name>
<reference evidence="2" key="1">
    <citation type="journal article" date="2023" name="Genome Biol. Evol.">
        <title>First Whole Genome Sequence and Flow Cytometry Genome Size Data for the Lichen-Forming Fungus Ramalina farinacea (Ascomycota).</title>
        <authorList>
            <person name="Llewellyn T."/>
            <person name="Mian S."/>
            <person name="Hill R."/>
            <person name="Leitch I.J."/>
            <person name="Gaya E."/>
        </authorList>
    </citation>
    <scope>NUCLEOTIDE SEQUENCE</scope>
    <source>
        <strain evidence="2">LIQ254RAFAR</strain>
    </source>
</reference>
<gene>
    <name evidence="2" type="ORF">OHK93_005878</name>
</gene>
<organism evidence="2 3">
    <name type="scientific">Ramalina farinacea</name>
    <dbReference type="NCBI Taxonomy" id="258253"/>
    <lineage>
        <taxon>Eukaryota</taxon>
        <taxon>Fungi</taxon>
        <taxon>Dikarya</taxon>
        <taxon>Ascomycota</taxon>
        <taxon>Pezizomycotina</taxon>
        <taxon>Lecanoromycetes</taxon>
        <taxon>OSLEUM clade</taxon>
        <taxon>Lecanoromycetidae</taxon>
        <taxon>Lecanorales</taxon>
        <taxon>Lecanorineae</taxon>
        <taxon>Ramalinaceae</taxon>
        <taxon>Ramalina</taxon>
    </lineage>
</organism>
<comment type="caution">
    <text evidence="2">The sequence shown here is derived from an EMBL/GenBank/DDBJ whole genome shotgun (WGS) entry which is preliminary data.</text>
</comment>
<sequence>MPKQNASLAAGSGNDPVAENILVSDLRQDANVWYKVLVLLYDFSNFAKDAQSEMRLNCTTHMLYISEPYFDQFEAQRILKATLDVDEGCPTVSVEETIHGAFENFAKKRKASGDARPCGPHGLLPVYCDVFGVTKDQLRDEKFLSRLRRSGIGARPSIKTVPSLKNEGTDEKHAKPNVGKKSGGKKT</sequence>
<dbReference type="Proteomes" id="UP001161017">
    <property type="component" value="Unassembled WGS sequence"/>
</dbReference>
<dbReference type="EMBL" id="JAPUFD010000003">
    <property type="protein sequence ID" value="MDI1486646.1"/>
    <property type="molecule type" value="Genomic_DNA"/>
</dbReference>
<evidence type="ECO:0000313" key="3">
    <source>
        <dbReference type="Proteomes" id="UP001161017"/>
    </source>
</evidence>
<keyword evidence="3" id="KW-1185">Reference proteome</keyword>
<accession>A0AA43TPK0</accession>
<evidence type="ECO:0000313" key="2">
    <source>
        <dbReference type="EMBL" id="MDI1486646.1"/>
    </source>
</evidence>
<dbReference type="AlphaFoldDB" id="A0AA43TPK0"/>
<feature type="region of interest" description="Disordered" evidence="1">
    <location>
        <begin position="155"/>
        <end position="187"/>
    </location>
</feature>
<protein>
    <submittedName>
        <fullName evidence="2">Uncharacterized protein</fullName>
    </submittedName>
</protein>